<comment type="caution">
    <text evidence="1">The sequence shown here is derived from an EMBL/GenBank/DDBJ whole genome shotgun (WGS) entry which is preliminary data.</text>
</comment>
<organism evidence="1 2">
    <name type="scientific">Coemansia nantahalensis</name>
    <dbReference type="NCBI Taxonomy" id="2789366"/>
    <lineage>
        <taxon>Eukaryota</taxon>
        <taxon>Fungi</taxon>
        <taxon>Fungi incertae sedis</taxon>
        <taxon>Zoopagomycota</taxon>
        <taxon>Kickxellomycotina</taxon>
        <taxon>Kickxellomycetes</taxon>
        <taxon>Kickxellales</taxon>
        <taxon>Kickxellaceae</taxon>
        <taxon>Coemansia</taxon>
    </lineage>
</organism>
<keyword evidence="2" id="KW-1185">Reference proteome</keyword>
<gene>
    <name evidence="1" type="primary">TAF8</name>
    <name evidence="1" type="ORF">IWQ57_002840</name>
</gene>
<evidence type="ECO:0000313" key="2">
    <source>
        <dbReference type="Proteomes" id="UP001140234"/>
    </source>
</evidence>
<protein>
    <submittedName>
        <fullName evidence="1">Transcription initiation factor TFIID subunit 8</fullName>
    </submittedName>
</protein>
<accession>A0ACC1JYZ1</accession>
<proteinExistence type="predicted"/>
<reference evidence="1" key="1">
    <citation type="submission" date="2022-07" db="EMBL/GenBank/DDBJ databases">
        <title>Phylogenomic reconstructions and comparative analyses of Kickxellomycotina fungi.</title>
        <authorList>
            <person name="Reynolds N.K."/>
            <person name="Stajich J.E."/>
            <person name="Barry K."/>
            <person name="Grigoriev I.V."/>
            <person name="Crous P."/>
            <person name="Smith M.E."/>
        </authorList>
    </citation>
    <scope>NUCLEOTIDE SEQUENCE</scope>
    <source>
        <strain evidence="1">CBS 109366</strain>
    </source>
</reference>
<dbReference type="EMBL" id="JANBUJ010000811">
    <property type="protein sequence ID" value="KAJ2770038.1"/>
    <property type="molecule type" value="Genomic_DNA"/>
</dbReference>
<dbReference type="Proteomes" id="UP001140234">
    <property type="component" value="Unassembled WGS sequence"/>
</dbReference>
<name>A0ACC1JYZ1_9FUNG</name>
<sequence length="350" mass="37681">MRAGCGGDGDGNSSGDYARLQYMKRALSIVLQTTGFEGASAGALDILCAVGVHYMQNMFSQVHAYAEHATRTRPNMNDVGRALDERQVSVAQLDAYCTREIAAAQQPPAATAIDQLRRQASRVAGAPPADSASAVFFDARAEELLCKLVGLHTSSADRAQDTGDPDTGGVSGNGRHDSDEDSDFEAPDVDSADTPDAAAARQPEGAPAAEDPERAQPPPPATPPSAAKAMLLPSPSLPDYIPTHCPLFPSPHTYRQTPVFPKREQDFFRTRMHKAEQSRQAEENLQRLISGPHAEWAAPADDASSPSPRDPADGPGAHAKHHHAHKRIRHLFPPPNFRTVRKRTRLTDSI</sequence>
<evidence type="ECO:0000313" key="1">
    <source>
        <dbReference type="EMBL" id="KAJ2770038.1"/>
    </source>
</evidence>